<reference evidence="1" key="1">
    <citation type="submission" date="2022-04" db="EMBL/GenBank/DDBJ databases">
        <title>Chromosome-scale genome assembly of Holotrichia oblita Faldermann.</title>
        <authorList>
            <person name="Rongchong L."/>
        </authorList>
    </citation>
    <scope>NUCLEOTIDE SEQUENCE</scope>
    <source>
        <strain evidence="1">81SQS9</strain>
    </source>
</reference>
<comment type="caution">
    <text evidence="1">The sequence shown here is derived from an EMBL/GenBank/DDBJ whole genome shotgun (WGS) entry which is preliminary data.</text>
</comment>
<gene>
    <name evidence="1" type="ORF">MML48_8g00005596</name>
</gene>
<evidence type="ECO:0000313" key="1">
    <source>
        <dbReference type="EMBL" id="KAI4456251.1"/>
    </source>
</evidence>
<name>A0ACB9SM51_HOLOL</name>
<accession>A0ACB9SM51</accession>
<evidence type="ECO:0000313" key="2">
    <source>
        <dbReference type="Proteomes" id="UP001056778"/>
    </source>
</evidence>
<sequence>MLEMPRKTGGKITSHLLASHGGEIFIHTLCTARSVLEDPPSISEGCGGRVTDYRIPDFGLLIQQSKLLPVKSIYASDIPVQKMKARLNRLTKYWPLTISSTLIFNLKGTVDPIPRIITKEKITEDEVLQCKQVIYNLISQETKHEPLNLVNLGQRMKGQKREEQYKVMWNELETLLKNNLHSENHRSIYNALLECHKFNLDEEKMETDHLSTKETDHMEQDVQRASVIRATTDSPMSPPPLTSISLPLSRQAVSRNGGGIYSAPRSLLDIFQAQDKGKLRPDFAGRNADVKVAKLYPNLKVDNDRPPRGEGMEVE</sequence>
<dbReference type="Proteomes" id="UP001056778">
    <property type="component" value="Chromosome 8"/>
</dbReference>
<dbReference type="EMBL" id="CM043022">
    <property type="protein sequence ID" value="KAI4456251.1"/>
    <property type="molecule type" value="Genomic_DNA"/>
</dbReference>
<keyword evidence="2" id="KW-1185">Reference proteome</keyword>
<proteinExistence type="predicted"/>
<organism evidence="1 2">
    <name type="scientific">Holotrichia oblita</name>
    <name type="common">Chafer beetle</name>
    <dbReference type="NCBI Taxonomy" id="644536"/>
    <lineage>
        <taxon>Eukaryota</taxon>
        <taxon>Metazoa</taxon>
        <taxon>Ecdysozoa</taxon>
        <taxon>Arthropoda</taxon>
        <taxon>Hexapoda</taxon>
        <taxon>Insecta</taxon>
        <taxon>Pterygota</taxon>
        <taxon>Neoptera</taxon>
        <taxon>Endopterygota</taxon>
        <taxon>Coleoptera</taxon>
        <taxon>Polyphaga</taxon>
        <taxon>Scarabaeiformia</taxon>
        <taxon>Scarabaeidae</taxon>
        <taxon>Melolonthinae</taxon>
        <taxon>Holotrichia</taxon>
    </lineage>
</organism>
<protein>
    <submittedName>
        <fullName evidence="1">Sarcoma antigen ny-sar-95-related</fullName>
    </submittedName>
</protein>